<name>A0A381VFL2_9ZZZZ</name>
<proteinExistence type="predicted"/>
<reference evidence="1" key="1">
    <citation type="submission" date="2018-05" db="EMBL/GenBank/DDBJ databases">
        <authorList>
            <person name="Lanie J.A."/>
            <person name="Ng W.-L."/>
            <person name="Kazmierczak K.M."/>
            <person name="Andrzejewski T.M."/>
            <person name="Davidsen T.M."/>
            <person name="Wayne K.J."/>
            <person name="Tettelin H."/>
            <person name="Glass J.I."/>
            <person name="Rusch D."/>
            <person name="Podicherti R."/>
            <person name="Tsui H.-C.T."/>
            <person name="Winkler M.E."/>
        </authorList>
    </citation>
    <scope>NUCLEOTIDE SEQUENCE</scope>
</reference>
<dbReference type="AlphaFoldDB" id="A0A381VFL2"/>
<feature type="non-terminal residue" evidence="1">
    <location>
        <position position="1"/>
    </location>
</feature>
<protein>
    <submittedName>
        <fullName evidence="1">Uncharacterized protein</fullName>
    </submittedName>
</protein>
<sequence>VRNDIVQMQNIGCDGVNLICRQRFLIPVGHRAINIVKQGGCVGPVAAYRLVRPVGGEAADAAGDGVAGQLAIQAMAGGAMSFVELLACLNRSGTGWCTGAVGRDDCFKILGSRFTERDLQMLTQFCLSTRGQQ</sequence>
<organism evidence="1">
    <name type="scientific">marine metagenome</name>
    <dbReference type="NCBI Taxonomy" id="408172"/>
    <lineage>
        <taxon>unclassified sequences</taxon>
        <taxon>metagenomes</taxon>
        <taxon>ecological metagenomes</taxon>
    </lineage>
</organism>
<gene>
    <name evidence="1" type="ORF">METZ01_LOCUS91936</name>
</gene>
<dbReference type="EMBL" id="UINC01008690">
    <property type="protein sequence ID" value="SVA39082.1"/>
    <property type="molecule type" value="Genomic_DNA"/>
</dbReference>
<evidence type="ECO:0000313" key="1">
    <source>
        <dbReference type="EMBL" id="SVA39082.1"/>
    </source>
</evidence>
<accession>A0A381VFL2</accession>